<name>A0A7H0VE36_9FLAO</name>
<evidence type="ECO:0008006" key="4">
    <source>
        <dbReference type="Google" id="ProtNLM"/>
    </source>
</evidence>
<keyword evidence="1" id="KW-0732">Signal</keyword>
<organism evidence="2 3">
    <name type="scientific">Croceimicrobium hydrocarbonivorans</name>
    <dbReference type="NCBI Taxonomy" id="2761580"/>
    <lineage>
        <taxon>Bacteria</taxon>
        <taxon>Pseudomonadati</taxon>
        <taxon>Bacteroidota</taxon>
        <taxon>Flavobacteriia</taxon>
        <taxon>Flavobacteriales</taxon>
        <taxon>Owenweeksiaceae</taxon>
        <taxon>Croceimicrobium</taxon>
    </lineage>
</organism>
<feature type="chain" id="PRO_5028807414" description="SH3 domain-containing protein" evidence="1">
    <location>
        <begin position="24"/>
        <end position="363"/>
    </location>
</feature>
<dbReference type="AlphaFoldDB" id="A0A7H0VE36"/>
<dbReference type="KEGG" id="chyd:H4K34_16665"/>
<sequence>MLQRFPIIAVLLCFLMASPALLAQECPKTWAKVTAPSGLILRKAPGKGFIRTIPQNDTVHYCADSSYGELQYEGIKGFWRQVNYKGQQGYSFDGFLETIDLSFETDSLIEASKKLLAGDSLGDTIIAAQEEVLKTPHIYLPNPEFQFLTETYNYCGPVQDINLKLYWYGVFLDDEINPTGTMAIKPLNLNVVLSKNQNSQTMEFDVLTDQDERSLFLFGVPGSYPYQEVQLADVLKTISIRGKRLFPGQEWTLDPQNGLKLSATGSITKAGPCPKAENYKLVASMGFGAETKTQDLKEVLGDYGSCSIPELYWYGDLSGDGLPEIIFVSVREEQNVFSLLQSDAFSPQLFSLKAVITVENCAN</sequence>
<evidence type="ECO:0000256" key="1">
    <source>
        <dbReference type="SAM" id="SignalP"/>
    </source>
</evidence>
<keyword evidence="3" id="KW-1185">Reference proteome</keyword>
<dbReference type="Gene3D" id="2.30.30.40">
    <property type="entry name" value="SH3 Domains"/>
    <property type="match status" value="1"/>
</dbReference>
<dbReference type="Proteomes" id="UP000516305">
    <property type="component" value="Chromosome"/>
</dbReference>
<reference evidence="2 3" key="1">
    <citation type="submission" date="2020-08" db="EMBL/GenBank/DDBJ databases">
        <title>Croceimicrobium hydrocarbonivorans gen. nov., sp. nov., a novel marine bacterium isolated from a bacterial consortium that degrades polyethylene terephthalate.</title>
        <authorList>
            <person name="Liu R."/>
        </authorList>
    </citation>
    <scope>NUCLEOTIDE SEQUENCE [LARGE SCALE GENOMIC DNA]</scope>
    <source>
        <strain evidence="2 3">A20-9</strain>
    </source>
</reference>
<proteinExistence type="predicted"/>
<gene>
    <name evidence="2" type="ORF">H4K34_16665</name>
</gene>
<evidence type="ECO:0000313" key="2">
    <source>
        <dbReference type="EMBL" id="QNR23984.1"/>
    </source>
</evidence>
<dbReference type="RefSeq" id="WP_210758518.1">
    <property type="nucleotide sequence ID" value="NZ_CP060139.1"/>
</dbReference>
<evidence type="ECO:0000313" key="3">
    <source>
        <dbReference type="Proteomes" id="UP000516305"/>
    </source>
</evidence>
<feature type="signal peptide" evidence="1">
    <location>
        <begin position="1"/>
        <end position="23"/>
    </location>
</feature>
<dbReference type="EMBL" id="CP060139">
    <property type="protein sequence ID" value="QNR23984.1"/>
    <property type="molecule type" value="Genomic_DNA"/>
</dbReference>
<accession>A0A7H0VE36</accession>
<protein>
    <recommendedName>
        <fullName evidence="4">SH3 domain-containing protein</fullName>
    </recommendedName>
</protein>